<proteinExistence type="predicted"/>
<dbReference type="EMBL" id="QMPZ01000087">
    <property type="protein sequence ID" value="RLE08626.1"/>
    <property type="molecule type" value="Genomic_DNA"/>
</dbReference>
<evidence type="ECO:0000313" key="3">
    <source>
        <dbReference type="Proteomes" id="UP000279422"/>
    </source>
</evidence>
<feature type="signal peptide" evidence="1">
    <location>
        <begin position="1"/>
        <end position="22"/>
    </location>
</feature>
<evidence type="ECO:0000313" key="2">
    <source>
        <dbReference type="EMBL" id="RLE08626.1"/>
    </source>
</evidence>
<reference evidence="2 3" key="1">
    <citation type="submission" date="2018-06" db="EMBL/GenBank/DDBJ databases">
        <title>Extensive metabolic versatility and redundancy in microbially diverse, dynamic hydrothermal sediments.</title>
        <authorList>
            <person name="Dombrowski N."/>
            <person name="Teske A."/>
            <person name="Baker B.J."/>
        </authorList>
    </citation>
    <scope>NUCLEOTIDE SEQUENCE [LARGE SCALE GENOMIC DNA]</scope>
    <source>
        <strain evidence="2">B47_G16</strain>
    </source>
</reference>
<dbReference type="Proteomes" id="UP000279422">
    <property type="component" value="Unassembled WGS sequence"/>
</dbReference>
<gene>
    <name evidence="2" type="ORF">DRJ00_05955</name>
</gene>
<keyword evidence="1" id="KW-0732">Signal</keyword>
<dbReference type="AlphaFoldDB" id="A0A497E338"/>
<feature type="chain" id="PRO_5019862815" evidence="1">
    <location>
        <begin position="23"/>
        <end position="277"/>
    </location>
</feature>
<evidence type="ECO:0000256" key="1">
    <source>
        <dbReference type="SAM" id="SignalP"/>
    </source>
</evidence>
<comment type="caution">
    <text evidence="2">The sequence shown here is derived from an EMBL/GenBank/DDBJ whole genome shotgun (WGS) entry which is preliminary data.</text>
</comment>
<protein>
    <submittedName>
        <fullName evidence="2">Uncharacterized protein</fullName>
    </submittedName>
</protein>
<name>A0A497E338_UNCAE</name>
<organism evidence="2 3">
    <name type="scientific">Aerophobetes bacterium</name>
    <dbReference type="NCBI Taxonomy" id="2030807"/>
    <lineage>
        <taxon>Bacteria</taxon>
        <taxon>Candidatus Aerophobota</taxon>
    </lineage>
</organism>
<sequence length="277" mass="30955">MKRLIILALVASLVGLGIPALAAYHQVYTPADSGWRTAGHTECEMFSEDSDGDVYQWQSAEGAEVGSEPYKNPTVHGPIQFDIINHAHVFPWIDADITETHLTWDIFQPGDYMAKTFIIQLRANCPVQIHLGGGTWDVPAEFVGGKENGHILPGPFTKEGDDEMIGDKIREYSLLGKDEISGTPPDEIEVRYYWYTAYGEKPDTSTISDEEFADMPPKEDWPLGRDLNCESITILDTEELHEEGQTHIVFFEDLDVEACDSEGKYVDLFAITITPDP</sequence>
<accession>A0A497E338</accession>